<reference evidence="1 2" key="1">
    <citation type="submission" date="2020-04" db="EMBL/GenBank/DDBJ databases">
        <title>Enterovirga sp. isolate from soil.</title>
        <authorList>
            <person name="Chea S."/>
            <person name="Kim D.-U."/>
        </authorList>
    </citation>
    <scope>NUCLEOTIDE SEQUENCE [LARGE SCALE GENOMIC DNA]</scope>
    <source>
        <strain evidence="1 2">DB1703</strain>
    </source>
</reference>
<name>A0A849I5V0_9HYPH</name>
<accession>A0A849I5V0</accession>
<gene>
    <name evidence="1" type="ORF">HJG44_03275</name>
</gene>
<keyword evidence="2" id="KW-1185">Reference proteome</keyword>
<organism evidence="1 2">
    <name type="scientific">Enterovirga aerilata</name>
    <dbReference type="NCBI Taxonomy" id="2730920"/>
    <lineage>
        <taxon>Bacteria</taxon>
        <taxon>Pseudomonadati</taxon>
        <taxon>Pseudomonadota</taxon>
        <taxon>Alphaproteobacteria</taxon>
        <taxon>Hyphomicrobiales</taxon>
        <taxon>Methylobacteriaceae</taxon>
        <taxon>Enterovirga</taxon>
    </lineage>
</organism>
<evidence type="ECO:0000313" key="2">
    <source>
        <dbReference type="Proteomes" id="UP000564885"/>
    </source>
</evidence>
<dbReference type="Proteomes" id="UP000564885">
    <property type="component" value="Unassembled WGS sequence"/>
</dbReference>
<sequence>MSREITFRIDSWTPETIPMERLGEYLVELGRLYGESASVHFKRLKKGSTVIVSAVAEPAVPKVERRLAQARQIQAPADVVRIYRRIDQMLAEDNAVGVVRFGRGNVVPFPGREREMPVDYGVVREEGFIEGELVRLGGIDKSVHLQLQDGDTLYTNVVTNRETARELGKLIFGPIIRLWGTGAWRRSAEGGWALDSFKVGRFEVLSEQDLTEVIADLQAVPGNSWHLEQDPIDALLRMRAGEPPAARKRSQ</sequence>
<dbReference type="RefSeq" id="WP_171216879.1">
    <property type="nucleotide sequence ID" value="NZ_JABEPP010000001.1"/>
</dbReference>
<comment type="caution">
    <text evidence="1">The sequence shown here is derived from an EMBL/GenBank/DDBJ whole genome shotgun (WGS) entry which is preliminary data.</text>
</comment>
<dbReference type="AlphaFoldDB" id="A0A849I5V0"/>
<evidence type="ECO:0000313" key="1">
    <source>
        <dbReference type="EMBL" id="NNM71417.1"/>
    </source>
</evidence>
<proteinExistence type="predicted"/>
<dbReference type="EMBL" id="JABEPP010000001">
    <property type="protein sequence ID" value="NNM71417.1"/>
    <property type="molecule type" value="Genomic_DNA"/>
</dbReference>
<protein>
    <submittedName>
        <fullName evidence="1">Uncharacterized protein</fullName>
    </submittedName>
</protein>